<dbReference type="PANTHER" id="PTHR43792:SF1">
    <property type="entry name" value="N-ACETYLTRANSFERASE DOMAIN-CONTAINING PROTEIN"/>
    <property type="match status" value="1"/>
</dbReference>
<sequence length="282" mass="32279">MTATPPERLRLAEEVLNSRFAITKFKTGYSLDEVDEFLDVIVAMLKSPAAIDEVLQTLSATRFSETNWRDGYQCDQVDAFIENLMAQLRTPSVSDFQYMIHPLLIETPRLQLREMTAQDLPALKAILQDDETMAAYEGAFDDEMVQTWFETILTSYRDNRFGMWAVILRETGEMIGQCGPTRQQILGQDVIEIGYLFNRAHWHQGFAIEAAHACRHFAFDQLNQSRVYAQVRDTNIASMNVAIRMGMTVRGRFDKEYRGVVMPHFAFALDRPEGHNPAPQRG</sequence>
<dbReference type="PANTHER" id="PTHR43792">
    <property type="entry name" value="GNAT FAMILY, PUTATIVE (AFU_ORTHOLOGUE AFUA_3G00765)-RELATED-RELATED"/>
    <property type="match status" value="1"/>
</dbReference>
<dbReference type="InterPro" id="IPR016181">
    <property type="entry name" value="Acyl_CoA_acyltransferase"/>
</dbReference>
<dbReference type="Gene3D" id="3.40.630.30">
    <property type="match status" value="1"/>
</dbReference>
<dbReference type="InterPro" id="IPR000182">
    <property type="entry name" value="GNAT_dom"/>
</dbReference>
<gene>
    <name evidence="2" type="ORF">G7067_10115</name>
</gene>
<dbReference type="PROSITE" id="PS51186">
    <property type="entry name" value="GNAT"/>
    <property type="match status" value="1"/>
</dbReference>
<dbReference type="KEGG" id="lins:G7067_10115"/>
<proteinExistence type="predicted"/>
<dbReference type="Gene3D" id="6.10.250.660">
    <property type="match status" value="1"/>
</dbReference>
<accession>A0A6G8FJN9</accession>
<evidence type="ECO:0000313" key="2">
    <source>
        <dbReference type="EMBL" id="QIM16680.1"/>
    </source>
</evidence>
<keyword evidence="3" id="KW-1185">Reference proteome</keyword>
<dbReference type="Proteomes" id="UP000501387">
    <property type="component" value="Chromosome"/>
</dbReference>
<dbReference type="InterPro" id="IPR051531">
    <property type="entry name" value="N-acetyltransferase"/>
</dbReference>
<evidence type="ECO:0000259" key="1">
    <source>
        <dbReference type="PROSITE" id="PS51186"/>
    </source>
</evidence>
<protein>
    <submittedName>
        <fullName evidence="2">GNAT family N-acetyltransferase</fullName>
    </submittedName>
</protein>
<dbReference type="InterPro" id="IPR019933">
    <property type="entry name" value="DivIVA_domain"/>
</dbReference>
<keyword evidence="2" id="KW-0808">Transferase</keyword>
<dbReference type="RefSeq" id="WP_244301058.1">
    <property type="nucleotide sequence ID" value="NZ_CP049934.1"/>
</dbReference>
<dbReference type="EMBL" id="CP049934">
    <property type="protein sequence ID" value="QIM16680.1"/>
    <property type="molecule type" value="Genomic_DNA"/>
</dbReference>
<dbReference type="AlphaFoldDB" id="A0A6G8FJN9"/>
<evidence type="ECO:0000313" key="3">
    <source>
        <dbReference type="Proteomes" id="UP000501387"/>
    </source>
</evidence>
<reference evidence="2 3" key="1">
    <citation type="submission" date="2020-03" db="EMBL/GenBank/DDBJ databases">
        <title>Leucobacter sp. nov., isolated from beetles.</title>
        <authorList>
            <person name="Hyun D.-W."/>
            <person name="Bae J.-W."/>
        </authorList>
    </citation>
    <scope>NUCLEOTIDE SEQUENCE [LARGE SCALE GENOMIC DNA]</scope>
    <source>
        <strain evidence="2 3">HDW9B</strain>
    </source>
</reference>
<feature type="domain" description="N-acetyltransferase" evidence="1">
    <location>
        <begin position="110"/>
        <end position="272"/>
    </location>
</feature>
<dbReference type="Pfam" id="PF13302">
    <property type="entry name" value="Acetyltransf_3"/>
    <property type="match status" value="1"/>
</dbReference>
<dbReference type="SUPFAM" id="SSF55729">
    <property type="entry name" value="Acyl-CoA N-acyltransferases (Nat)"/>
    <property type="match status" value="1"/>
</dbReference>
<organism evidence="2 3">
    <name type="scientific">Leucobacter insecticola</name>
    <dbReference type="NCBI Taxonomy" id="2714934"/>
    <lineage>
        <taxon>Bacteria</taxon>
        <taxon>Bacillati</taxon>
        <taxon>Actinomycetota</taxon>
        <taxon>Actinomycetes</taxon>
        <taxon>Micrococcales</taxon>
        <taxon>Microbacteriaceae</taxon>
        <taxon>Leucobacter</taxon>
    </lineage>
</organism>
<dbReference type="NCBIfam" id="TIGR03544">
    <property type="entry name" value="DivI1A_domain"/>
    <property type="match status" value="1"/>
</dbReference>
<name>A0A6G8FJN9_9MICO</name>
<dbReference type="GO" id="GO:0016747">
    <property type="term" value="F:acyltransferase activity, transferring groups other than amino-acyl groups"/>
    <property type="evidence" value="ECO:0007669"/>
    <property type="project" value="InterPro"/>
</dbReference>